<sequence length="149" mass="16683">MQLQTIIYVIFAVIILMVGMFAVQDYMTNVKVSIDFELDNLDSTVLGKRIIGSDECFLDIKKIEGTSKLTEEDYTVLTVDQGKIDKSKIAQNAENCFSGFEKNKAKVKFYDLGSTDPFYSWGDSDCSPKIELLLRFEDGFGVAEVCTNG</sequence>
<keyword evidence="1" id="KW-0812">Transmembrane</keyword>
<proteinExistence type="predicted"/>
<name>A0A382NLJ5_9ZZZZ</name>
<evidence type="ECO:0000256" key="1">
    <source>
        <dbReference type="SAM" id="Phobius"/>
    </source>
</evidence>
<keyword evidence="1" id="KW-1133">Transmembrane helix</keyword>
<protein>
    <submittedName>
        <fullName evidence="2">Uncharacterized protein</fullName>
    </submittedName>
</protein>
<accession>A0A382NLJ5</accession>
<keyword evidence="1" id="KW-0472">Membrane</keyword>
<feature type="transmembrane region" description="Helical" evidence="1">
    <location>
        <begin position="6"/>
        <end position="23"/>
    </location>
</feature>
<gene>
    <name evidence="2" type="ORF">METZ01_LOCUS313426</name>
</gene>
<dbReference type="AlphaFoldDB" id="A0A382NLJ5"/>
<dbReference type="EMBL" id="UINC01100481">
    <property type="protein sequence ID" value="SVC60572.1"/>
    <property type="molecule type" value="Genomic_DNA"/>
</dbReference>
<evidence type="ECO:0000313" key="2">
    <source>
        <dbReference type="EMBL" id="SVC60572.1"/>
    </source>
</evidence>
<reference evidence="2" key="1">
    <citation type="submission" date="2018-05" db="EMBL/GenBank/DDBJ databases">
        <authorList>
            <person name="Lanie J.A."/>
            <person name="Ng W.-L."/>
            <person name="Kazmierczak K.M."/>
            <person name="Andrzejewski T.M."/>
            <person name="Davidsen T.M."/>
            <person name="Wayne K.J."/>
            <person name="Tettelin H."/>
            <person name="Glass J.I."/>
            <person name="Rusch D."/>
            <person name="Podicherti R."/>
            <person name="Tsui H.-C.T."/>
            <person name="Winkler M.E."/>
        </authorList>
    </citation>
    <scope>NUCLEOTIDE SEQUENCE</scope>
</reference>
<organism evidence="2">
    <name type="scientific">marine metagenome</name>
    <dbReference type="NCBI Taxonomy" id="408172"/>
    <lineage>
        <taxon>unclassified sequences</taxon>
        <taxon>metagenomes</taxon>
        <taxon>ecological metagenomes</taxon>
    </lineage>
</organism>